<dbReference type="PROSITE" id="PS50110">
    <property type="entry name" value="RESPONSE_REGULATORY"/>
    <property type="match status" value="1"/>
</dbReference>
<keyword evidence="1" id="KW-0597">Phosphoprotein</keyword>
<evidence type="ECO:0000259" key="2">
    <source>
        <dbReference type="PROSITE" id="PS50110"/>
    </source>
</evidence>
<comment type="caution">
    <text evidence="3">The sequence shown here is derived from an EMBL/GenBank/DDBJ whole genome shotgun (WGS) entry which is preliminary data.</text>
</comment>
<dbReference type="EMBL" id="BARW01023212">
    <property type="protein sequence ID" value="GAI93078.1"/>
    <property type="molecule type" value="Genomic_DNA"/>
</dbReference>
<dbReference type="InterPro" id="IPR011006">
    <property type="entry name" value="CheY-like_superfamily"/>
</dbReference>
<sequence length="265" mass="30365">SLVNYLNGQISVRSSPKKGTSLTIQLPLVHNPSPEYIQNDVFIENNTSMSLENTIFHMDSDPVFKIESLEDGSFKEYELLIVEDNKELAAFLAHHFSRIFKISIAHNGEEALQKIKRSHPDLVISDIIMPRMDGFSLCNAIKDSLETCHIPIILLTAKSGEDSKIEGLYKGADAYISKPFNLRELDLHVRNILKLKENLRKQFIKFEFPDESLNQLCNKDQMFIENFTKIIHEHLDDGSFDVGKFCRKVNMSRTLLHMKLKKITG</sequence>
<feature type="non-terminal residue" evidence="3">
    <location>
        <position position="1"/>
    </location>
</feature>
<dbReference type="AlphaFoldDB" id="X1SJE6"/>
<feature type="domain" description="Response regulatory" evidence="2">
    <location>
        <begin position="78"/>
        <end position="193"/>
    </location>
</feature>
<name>X1SJE6_9ZZZZ</name>
<dbReference type="SUPFAM" id="SSF52172">
    <property type="entry name" value="CheY-like"/>
    <property type="match status" value="1"/>
</dbReference>
<dbReference type="Gene3D" id="3.40.50.2300">
    <property type="match status" value="1"/>
</dbReference>
<dbReference type="CDD" id="cd17574">
    <property type="entry name" value="REC_OmpR"/>
    <property type="match status" value="1"/>
</dbReference>
<dbReference type="Pfam" id="PF00072">
    <property type="entry name" value="Response_reg"/>
    <property type="match status" value="1"/>
</dbReference>
<dbReference type="InterPro" id="IPR001789">
    <property type="entry name" value="Sig_transdc_resp-reg_receiver"/>
</dbReference>
<organism evidence="3">
    <name type="scientific">marine sediment metagenome</name>
    <dbReference type="NCBI Taxonomy" id="412755"/>
    <lineage>
        <taxon>unclassified sequences</taxon>
        <taxon>metagenomes</taxon>
        <taxon>ecological metagenomes</taxon>
    </lineage>
</organism>
<protein>
    <recommendedName>
        <fullName evidence="2">Response regulatory domain-containing protein</fullName>
    </recommendedName>
</protein>
<dbReference type="PANTHER" id="PTHR43547:SF2">
    <property type="entry name" value="HYBRID SIGNAL TRANSDUCTION HISTIDINE KINASE C"/>
    <property type="match status" value="1"/>
</dbReference>
<accession>X1SJE6</accession>
<gene>
    <name evidence="3" type="ORF">S12H4_38546</name>
</gene>
<dbReference type="SMART" id="SM00448">
    <property type="entry name" value="REC"/>
    <property type="match status" value="1"/>
</dbReference>
<feature type="non-terminal residue" evidence="3">
    <location>
        <position position="265"/>
    </location>
</feature>
<evidence type="ECO:0000313" key="3">
    <source>
        <dbReference type="EMBL" id="GAI93078.1"/>
    </source>
</evidence>
<dbReference type="PANTHER" id="PTHR43547">
    <property type="entry name" value="TWO-COMPONENT HISTIDINE KINASE"/>
    <property type="match status" value="1"/>
</dbReference>
<reference evidence="3" key="1">
    <citation type="journal article" date="2014" name="Front. Microbiol.">
        <title>High frequency of phylogenetically diverse reductive dehalogenase-homologous genes in deep subseafloor sedimentary metagenomes.</title>
        <authorList>
            <person name="Kawai M."/>
            <person name="Futagami T."/>
            <person name="Toyoda A."/>
            <person name="Takaki Y."/>
            <person name="Nishi S."/>
            <person name="Hori S."/>
            <person name="Arai W."/>
            <person name="Tsubouchi T."/>
            <person name="Morono Y."/>
            <person name="Uchiyama I."/>
            <person name="Ito T."/>
            <person name="Fujiyama A."/>
            <person name="Inagaki F."/>
            <person name="Takami H."/>
        </authorList>
    </citation>
    <scope>NUCLEOTIDE SEQUENCE</scope>
    <source>
        <strain evidence="3">Expedition CK06-06</strain>
    </source>
</reference>
<proteinExistence type="predicted"/>
<dbReference type="GO" id="GO:0000155">
    <property type="term" value="F:phosphorelay sensor kinase activity"/>
    <property type="evidence" value="ECO:0007669"/>
    <property type="project" value="TreeGrafter"/>
</dbReference>
<evidence type="ECO:0000256" key="1">
    <source>
        <dbReference type="ARBA" id="ARBA00022553"/>
    </source>
</evidence>